<name>A0ABP0DQC9_9PEZI</name>
<evidence type="ECO:0000256" key="1">
    <source>
        <dbReference type="SAM" id="MobiDB-lite"/>
    </source>
</evidence>
<evidence type="ECO:0000313" key="3">
    <source>
        <dbReference type="Proteomes" id="UP001642502"/>
    </source>
</evidence>
<feature type="region of interest" description="Disordered" evidence="1">
    <location>
        <begin position="242"/>
        <end position="267"/>
    </location>
</feature>
<gene>
    <name evidence="2" type="ORF">SEPCBS119000_003867</name>
</gene>
<reference evidence="2 3" key="1">
    <citation type="submission" date="2024-01" db="EMBL/GenBank/DDBJ databases">
        <authorList>
            <person name="Allen C."/>
            <person name="Tagirdzhanova G."/>
        </authorList>
    </citation>
    <scope>NUCLEOTIDE SEQUENCE [LARGE SCALE GENOMIC DNA]</scope>
    <source>
        <strain evidence="2 3">CBS 119000</strain>
    </source>
</reference>
<dbReference type="Proteomes" id="UP001642502">
    <property type="component" value="Unassembled WGS sequence"/>
</dbReference>
<feature type="compositionally biased region" description="Polar residues" evidence="1">
    <location>
        <begin position="244"/>
        <end position="261"/>
    </location>
</feature>
<protein>
    <submittedName>
        <fullName evidence="2">Uncharacterized protein</fullName>
    </submittedName>
</protein>
<evidence type="ECO:0000313" key="2">
    <source>
        <dbReference type="EMBL" id="CAK7270014.1"/>
    </source>
</evidence>
<accession>A0ABP0DQC9</accession>
<proteinExistence type="predicted"/>
<feature type="compositionally biased region" description="Basic residues" evidence="1">
    <location>
        <begin position="200"/>
        <end position="219"/>
    </location>
</feature>
<organism evidence="2 3">
    <name type="scientific">Sporothrix epigloea</name>
    <dbReference type="NCBI Taxonomy" id="1892477"/>
    <lineage>
        <taxon>Eukaryota</taxon>
        <taxon>Fungi</taxon>
        <taxon>Dikarya</taxon>
        <taxon>Ascomycota</taxon>
        <taxon>Pezizomycotina</taxon>
        <taxon>Sordariomycetes</taxon>
        <taxon>Sordariomycetidae</taxon>
        <taxon>Ophiostomatales</taxon>
        <taxon>Ophiostomataceae</taxon>
        <taxon>Sporothrix</taxon>
    </lineage>
</organism>
<keyword evidence="3" id="KW-1185">Reference proteome</keyword>
<feature type="compositionally biased region" description="Basic and acidic residues" evidence="1">
    <location>
        <begin position="39"/>
        <end position="49"/>
    </location>
</feature>
<sequence length="421" mass="45041">MPLDYGTTLQQQQLMLQTPASPEIPLQVAQLHLRVHDALQERDSRDKKASTSSSWRTRWSRSRQIGQQQDRNAGIWESSFDGPSTTAGIGLVGAYTTGITHKVSDNVTCTHQLVLTANTSDATTVVAPVIGGPRAAVAAAAAPAPNKAVGSWATKKNGKRAKLAGNMSNAPVKLMWLLNPREMLFQWAKARSEDTERLMRKKQKRECRQKKKAAAKLKAKGLPVLSEEDEELARQLQDALVGPENTSSGAAAALPSNSNTAAAGFPGQGASEITAESVPLRPSSSIYEDNGTASSIAGYRLVTQYGRVWVPHQTPHGEESVAAAGDGAVMEMDAGDEDAVLDQHSGIVAPPNSLAGSGCGRQCSDDQDLDSGPIRPYIGANLDNTAGPSTIPLSGRLRKKDNYSFVTCFSQPETREERNIF</sequence>
<feature type="region of interest" description="Disordered" evidence="1">
    <location>
        <begin position="39"/>
        <end position="79"/>
    </location>
</feature>
<comment type="caution">
    <text evidence="2">The sequence shown here is derived from an EMBL/GenBank/DDBJ whole genome shotgun (WGS) entry which is preliminary data.</text>
</comment>
<feature type="region of interest" description="Disordered" evidence="1">
    <location>
        <begin position="200"/>
        <end position="221"/>
    </location>
</feature>
<dbReference type="EMBL" id="CAWUON010000054">
    <property type="protein sequence ID" value="CAK7270014.1"/>
    <property type="molecule type" value="Genomic_DNA"/>
</dbReference>